<feature type="domain" description="Ig-like" evidence="12">
    <location>
        <begin position="39"/>
        <end position="145"/>
    </location>
</feature>
<evidence type="ECO:0000259" key="12">
    <source>
        <dbReference type="PROSITE" id="PS50835"/>
    </source>
</evidence>
<dbReference type="InterPro" id="IPR007110">
    <property type="entry name" value="Ig-like_dom"/>
</dbReference>
<dbReference type="GO" id="GO:0006955">
    <property type="term" value="P:immune response"/>
    <property type="evidence" value="ECO:0007669"/>
    <property type="project" value="TreeGrafter"/>
</dbReference>
<feature type="signal peptide" evidence="11">
    <location>
        <begin position="1"/>
        <end position="35"/>
    </location>
</feature>
<dbReference type="InterPro" id="IPR003598">
    <property type="entry name" value="Ig_sub2"/>
</dbReference>
<organism evidence="13 14">
    <name type="scientific">Xenopus laevis</name>
    <name type="common">African clawed frog</name>
    <dbReference type="NCBI Taxonomy" id="8355"/>
    <lineage>
        <taxon>Eukaryota</taxon>
        <taxon>Metazoa</taxon>
        <taxon>Chordata</taxon>
        <taxon>Craniata</taxon>
        <taxon>Vertebrata</taxon>
        <taxon>Euteleostomi</taxon>
        <taxon>Amphibia</taxon>
        <taxon>Batrachia</taxon>
        <taxon>Anura</taxon>
        <taxon>Pipoidea</taxon>
        <taxon>Pipidae</taxon>
        <taxon>Xenopodinae</taxon>
        <taxon>Xenopus</taxon>
        <taxon>Xenopus</taxon>
    </lineage>
</organism>
<evidence type="ECO:0000256" key="9">
    <source>
        <dbReference type="ARBA" id="ARBA00023180"/>
    </source>
</evidence>
<name>A0A8J1LRF0_XENLA</name>
<dbReference type="InterPro" id="IPR003599">
    <property type="entry name" value="Ig_sub"/>
</dbReference>
<evidence type="ECO:0000256" key="2">
    <source>
        <dbReference type="ARBA" id="ARBA00022475"/>
    </source>
</evidence>
<dbReference type="InterPro" id="IPR036179">
    <property type="entry name" value="Ig-like_dom_sf"/>
</dbReference>
<dbReference type="GO" id="GO:0009897">
    <property type="term" value="C:external side of plasma membrane"/>
    <property type="evidence" value="ECO:0007669"/>
    <property type="project" value="TreeGrafter"/>
</dbReference>
<dbReference type="GeneID" id="108703915"/>
<dbReference type="InterPro" id="IPR051713">
    <property type="entry name" value="T-cell_Activation_Regulation"/>
</dbReference>
<gene>
    <name evidence="14" type="primary">pdcd1l2l.L</name>
</gene>
<dbReference type="GO" id="GO:0007166">
    <property type="term" value="P:cell surface receptor signaling pathway"/>
    <property type="evidence" value="ECO:0007669"/>
    <property type="project" value="TreeGrafter"/>
</dbReference>
<evidence type="ECO:0000256" key="7">
    <source>
        <dbReference type="ARBA" id="ARBA00023157"/>
    </source>
</evidence>
<evidence type="ECO:0000256" key="4">
    <source>
        <dbReference type="ARBA" id="ARBA00022729"/>
    </source>
</evidence>
<keyword evidence="13" id="KW-1185">Reference proteome</keyword>
<accession>A0A8J1LRF0</accession>
<feature type="chain" id="PRO_5035161805" evidence="11">
    <location>
        <begin position="36"/>
        <end position="185"/>
    </location>
</feature>
<dbReference type="PANTHER" id="PTHR25466">
    <property type="entry name" value="T-LYMPHOCYTE ACTIVATION ANTIGEN"/>
    <property type="match status" value="1"/>
</dbReference>
<dbReference type="GO" id="GO:0071222">
    <property type="term" value="P:cellular response to lipopolysaccharide"/>
    <property type="evidence" value="ECO:0007669"/>
    <property type="project" value="TreeGrafter"/>
</dbReference>
<evidence type="ECO:0000256" key="1">
    <source>
        <dbReference type="ARBA" id="ARBA00004251"/>
    </source>
</evidence>
<dbReference type="GO" id="GO:0042102">
    <property type="term" value="P:positive regulation of T cell proliferation"/>
    <property type="evidence" value="ECO:0007669"/>
    <property type="project" value="TreeGrafter"/>
</dbReference>
<evidence type="ECO:0000256" key="11">
    <source>
        <dbReference type="SAM" id="SignalP"/>
    </source>
</evidence>
<comment type="subcellular location">
    <subcellularLocation>
        <location evidence="1">Cell membrane</location>
        <topology evidence="1">Single-pass type I membrane protein</topology>
    </subcellularLocation>
</comment>
<keyword evidence="7" id="KW-1015">Disulfide bond</keyword>
<dbReference type="RefSeq" id="XP_041432102.1">
    <property type="nucleotide sequence ID" value="XM_041576168.1"/>
</dbReference>
<keyword evidence="8" id="KW-0675">Receptor</keyword>
<dbReference type="OrthoDB" id="9906372at2759"/>
<sequence>MNPKYQGVRHKHPRLNMRHLLSFPLILVVFVVVTADQTPTDSTQLHLDKSHHEEAQVGSNVTLWCNFTTKPPAQLGNLTVHWTKDGVSILFVNKTYTHPNSTPISEEKLQKGDASLSLSHVSREDAGIYTCSIQYGTKRESLIVTLRILDDPDSMGQKNDGSSMKHGAAVGPWCVALLLVFGYKP</sequence>
<evidence type="ECO:0000256" key="6">
    <source>
        <dbReference type="ARBA" id="ARBA00023136"/>
    </source>
</evidence>
<keyword evidence="2" id="KW-1003">Cell membrane</keyword>
<protein>
    <submittedName>
        <fullName evidence="14">Uncharacterized protein pdcd1l2l.L isoform X1</fullName>
    </submittedName>
</protein>
<evidence type="ECO:0000256" key="5">
    <source>
        <dbReference type="ARBA" id="ARBA00022989"/>
    </source>
</evidence>
<dbReference type="SMART" id="SM00409">
    <property type="entry name" value="IG"/>
    <property type="match status" value="1"/>
</dbReference>
<proteinExistence type="predicted"/>
<dbReference type="GO" id="GO:0031295">
    <property type="term" value="P:T cell costimulation"/>
    <property type="evidence" value="ECO:0007669"/>
    <property type="project" value="TreeGrafter"/>
</dbReference>
<dbReference type="CTD" id="108703915"/>
<evidence type="ECO:0000313" key="13">
    <source>
        <dbReference type="Proteomes" id="UP000186698"/>
    </source>
</evidence>
<dbReference type="Proteomes" id="UP000186698">
    <property type="component" value="Chromosome 9_10L"/>
</dbReference>
<dbReference type="PANTHER" id="PTHR25466:SF9">
    <property type="entry name" value="FIBRONECTIN TYPE-III DOMAIN-CONTAINING PROTEIN"/>
    <property type="match status" value="1"/>
</dbReference>
<dbReference type="InterPro" id="IPR013783">
    <property type="entry name" value="Ig-like_fold"/>
</dbReference>
<keyword evidence="6" id="KW-0472">Membrane</keyword>
<dbReference type="PROSITE" id="PS50835">
    <property type="entry name" value="IG_LIKE"/>
    <property type="match status" value="1"/>
</dbReference>
<keyword evidence="10" id="KW-0393">Immunoglobulin domain</keyword>
<dbReference type="Pfam" id="PF13927">
    <property type="entry name" value="Ig_3"/>
    <property type="match status" value="1"/>
</dbReference>
<dbReference type="AlphaFoldDB" id="A0A8J1LRF0"/>
<evidence type="ECO:0000256" key="8">
    <source>
        <dbReference type="ARBA" id="ARBA00023170"/>
    </source>
</evidence>
<dbReference type="GO" id="GO:0042130">
    <property type="term" value="P:negative regulation of T cell proliferation"/>
    <property type="evidence" value="ECO:0007669"/>
    <property type="project" value="TreeGrafter"/>
</dbReference>
<evidence type="ECO:0000256" key="10">
    <source>
        <dbReference type="ARBA" id="ARBA00023319"/>
    </source>
</evidence>
<keyword evidence="3" id="KW-0812">Transmembrane</keyword>
<keyword evidence="4 11" id="KW-0732">Signal</keyword>
<keyword evidence="5" id="KW-1133">Transmembrane helix</keyword>
<evidence type="ECO:0000256" key="3">
    <source>
        <dbReference type="ARBA" id="ARBA00022692"/>
    </source>
</evidence>
<reference evidence="14" key="1">
    <citation type="submission" date="2025-08" db="UniProtKB">
        <authorList>
            <consortium name="RefSeq"/>
        </authorList>
    </citation>
    <scope>IDENTIFICATION</scope>
    <source>
        <strain evidence="14">J_2021</strain>
        <tissue evidence="14">Erythrocytes</tissue>
    </source>
</reference>
<dbReference type="SUPFAM" id="SSF48726">
    <property type="entry name" value="Immunoglobulin"/>
    <property type="match status" value="1"/>
</dbReference>
<keyword evidence="9" id="KW-0325">Glycoprotein</keyword>
<dbReference type="Gene3D" id="2.60.40.10">
    <property type="entry name" value="Immunoglobulins"/>
    <property type="match status" value="1"/>
</dbReference>
<evidence type="ECO:0000313" key="14">
    <source>
        <dbReference type="RefSeq" id="XP_041432102.1"/>
    </source>
</evidence>
<dbReference type="SMART" id="SM00408">
    <property type="entry name" value="IGc2"/>
    <property type="match status" value="1"/>
</dbReference>